<evidence type="ECO:0000259" key="3">
    <source>
        <dbReference type="PROSITE" id="PS51387"/>
    </source>
</evidence>
<dbReference type="Gene3D" id="3.30.465.10">
    <property type="match status" value="1"/>
</dbReference>
<dbReference type="Pfam" id="PF03450">
    <property type="entry name" value="CO_deh_flav_C"/>
    <property type="match status" value="1"/>
</dbReference>
<dbReference type="Proteomes" id="UP000037267">
    <property type="component" value="Unassembled WGS sequence"/>
</dbReference>
<dbReference type="SMART" id="SM01092">
    <property type="entry name" value="CO_deh_flav_C"/>
    <property type="match status" value="1"/>
</dbReference>
<dbReference type="OrthoDB" id="9803647at2"/>
<dbReference type="SUPFAM" id="SSF55447">
    <property type="entry name" value="CO dehydrogenase flavoprotein C-terminal domain-like"/>
    <property type="match status" value="1"/>
</dbReference>
<dbReference type="InterPro" id="IPR002346">
    <property type="entry name" value="Mopterin_DH_FAD-bd"/>
</dbReference>
<evidence type="ECO:0000256" key="1">
    <source>
        <dbReference type="ARBA" id="ARBA00022630"/>
    </source>
</evidence>
<dbReference type="PANTHER" id="PTHR42659:SF9">
    <property type="entry name" value="XANTHINE DEHYDROGENASE FAD-BINDING SUBUNIT XDHB-RELATED"/>
    <property type="match status" value="1"/>
</dbReference>
<evidence type="ECO:0000313" key="5">
    <source>
        <dbReference type="Proteomes" id="UP000037267"/>
    </source>
</evidence>
<evidence type="ECO:0000313" key="4">
    <source>
        <dbReference type="EMBL" id="KNF08075.1"/>
    </source>
</evidence>
<dbReference type="InterPro" id="IPR036318">
    <property type="entry name" value="FAD-bd_PCMH-like_sf"/>
</dbReference>
<keyword evidence="2" id="KW-0560">Oxidoreductase</keyword>
<dbReference type="SUPFAM" id="SSF56176">
    <property type="entry name" value="FAD-binding/transporter-associated domain-like"/>
    <property type="match status" value="1"/>
</dbReference>
<accession>A0A0L0W9U5</accession>
<dbReference type="RefSeq" id="WP_050355721.1">
    <property type="nucleotide sequence ID" value="NZ_LGSS01000010.1"/>
</dbReference>
<dbReference type="InterPro" id="IPR005107">
    <property type="entry name" value="CO_DH_flav_C"/>
</dbReference>
<feature type="domain" description="FAD-binding PCMH-type" evidence="3">
    <location>
        <begin position="1"/>
        <end position="164"/>
    </location>
</feature>
<dbReference type="GO" id="GO:0016491">
    <property type="term" value="F:oxidoreductase activity"/>
    <property type="evidence" value="ECO:0007669"/>
    <property type="project" value="UniProtKB-KW"/>
</dbReference>
<protein>
    <submittedName>
        <fullName evidence="4">Aerobic-type carbon monoxide dehydrogenase, middle subunit CoxM/CutM</fullName>
    </submittedName>
</protein>
<dbReference type="PATRIC" id="fig|1503.3.peg.132"/>
<dbReference type="GO" id="GO:0071949">
    <property type="term" value="F:FAD binding"/>
    <property type="evidence" value="ECO:0007669"/>
    <property type="project" value="InterPro"/>
</dbReference>
<dbReference type="STRING" id="1503.CLPU_10c01300"/>
<dbReference type="PROSITE" id="PS51387">
    <property type="entry name" value="FAD_PCMH"/>
    <property type="match status" value="1"/>
</dbReference>
<dbReference type="Pfam" id="PF00941">
    <property type="entry name" value="FAD_binding_5"/>
    <property type="match status" value="1"/>
</dbReference>
<dbReference type="InterPro" id="IPR016166">
    <property type="entry name" value="FAD-bd_PCMH"/>
</dbReference>
<dbReference type="PANTHER" id="PTHR42659">
    <property type="entry name" value="XANTHINE DEHYDROGENASE SUBUNIT C-RELATED"/>
    <property type="match status" value="1"/>
</dbReference>
<dbReference type="InterPro" id="IPR036683">
    <property type="entry name" value="CO_DH_flav_C_dom_sf"/>
</dbReference>
<gene>
    <name evidence="4" type="ORF">CLPU_10c01300</name>
</gene>
<evidence type="ECO:0000256" key="2">
    <source>
        <dbReference type="ARBA" id="ARBA00023002"/>
    </source>
</evidence>
<dbReference type="InterPro" id="IPR016169">
    <property type="entry name" value="FAD-bd_PCMH_sub2"/>
</dbReference>
<comment type="caution">
    <text evidence="4">The sequence shown here is derived from an EMBL/GenBank/DDBJ whole genome shotgun (WGS) entry which is preliminary data.</text>
</comment>
<dbReference type="InterPro" id="IPR051312">
    <property type="entry name" value="Diverse_Substr_Oxidored"/>
</dbReference>
<dbReference type="Gene3D" id="3.30.390.50">
    <property type="entry name" value="CO dehydrogenase flavoprotein, C-terminal domain"/>
    <property type="match status" value="1"/>
</dbReference>
<dbReference type="EMBL" id="LGSS01000010">
    <property type="protein sequence ID" value="KNF08075.1"/>
    <property type="molecule type" value="Genomic_DNA"/>
</dbReference>
<proteinExistence type="predicted"/>
<sequence length="267" mass="29647">MITIKEYIVPKSIEEAYEQFSAKKKSTLIGGGAFIRMGSKNIPAAIDLSKAGLDYIKENEDTIEIGAMTTFGDIEHSELLKEHFNGVLPESVKEIVGMQLRNLVTVGGTVYTRYGFSDFLAGLLTLDVQVKLYKQGLIPLDKFLEEGAPERDILECIIIKKENRKAAYKAVRNSMGDYAILNVGASKLDNDYRLVVGARPRRATLAKGAMEYLNKNGATEENIDKACDMASEEIVFGDNARGSKEYRKSVSKVLLKRALMEVVNNDY</sequence>
<name>A0A0L0W9U5_GOTPU</name>
<reference evidence="5" key="1">
    <citation type="submission" date="2015-07" db="EMBL/GenBank/DDBJ databases">
        <title>Draft genome sequence of the purine-degrading Gottschalkia purinilyticum DSM 1384 (formerly Clostridium purinilyticum).</title>
        <authorList>
            <person name="Poehlein A."/>
            <person name="Schiel-Bengelsdorf B."/>
            <person name="Bengelsdorf F.R."/>
            <person name="Daniel R."/>
            <person name="Duerre P."/>
        </authorList>
    </citation>
    <scope>NUCLEOTIDE SEQUENCE [LARGE SCALE GENOMIC DNA]</scope>
    <source>
        <strain evidence="5">DSM 1384</strain>
    </source>
</reference>
<keyword evidence="5" id="KW-1185">Reference proteome</keyword>
<organism evidence="4 5">
    <name type="scientific">Gottschalkia purinilytica</name>
    <name type="common">Clostridium purinilyticum</name>
    <dbReference type="NCBI Taxonomy" id="1503"/>
    <lineage>
        <taxon>Bacteria</taxon>
        <taxon>Bacillati</taxon>
        <taxon>Bacillota</taxon>
        <taxon>Tissierellia</taxon>
        <taxon>Tissierellales</taxon>
        <taxon>Gottschalkiaceae</taxon>
        <taxon>Gottschalkia</taxon>
    </lineage>
</organism>
<keyword evidence="1" id="KW-0285">Flavoprotein</keyword>
<dbReference type="AlphaFoldDB" id="A0A0L0W9U5"/>